<evidence type="ECO:0000256" key="4">
    <source>
        <dbReference type="ARBA" id="ARBA00023136"/>
    </source>
</evidence>
<dbReference type="EMBL" id="FUXZ01000017">
    <property type="protein sequence ID" value="SKA71972.1"/>
    <property type="molecule type" value="Genomic_DNA"/>
</dbReference>
<sequence>MEAIQILGIVVLVIGILLIGIEFYMPGFGVPGITGTICTAAGVYLTGKDTSQRIIVGIIAIVIVAVMLVISIIVFSSKNFKSPMKLDTDLKGKNVFIEEQDMEYLIGKQGVAITDLRPAGKGEFDGVTFDIFSANYFIKKDTKLIITAIDNNKIMVKEEK</sequence>
<evidence type="ECO:0000313" key="9">
    <source>
        <dbReference type="Proteomes" id="UP000190814"/>
    </source>
</evidence>
<evidence type="ECO:0000259" key="6">
    <source>
        <dbReference type="Pfam" id="PF01957"/>
    </source>
</evidence>
<keyword evidence="3 5" id="KW-1133">Transmembrane helix</keyword>
<keyword evidence="9" id="KW-1185">Reference proteome</keyword>
<dbReference type="Pfam" id="PF24961">
    <property type="entry name" value="NfeD_membrane"/>
    <property type="match status" value="1"/>
</dbReference>
<feature type="transmembrane region" description="Helical" evidence="5">
    <location>
        <begin position="7"/>
        <end position="25"/>
    </location>
</feature>
<dbReference type="InterPro" id="IPR002810">
    <property type="entry name" value="NfeD-like_C"/>
</dbReference>
<evidence type="ECO:0000256" key="2">
    <source>
        <dbReference type="ARBA" id="ARBA00022692"/>
    </source>
</evidence>
<evidence type="ECO:0000256" key="3">
    <source>
        <dbReference type="ARBA" id="ARBA00022989"/>
    </source>
</evidence>
<dbReference type="InterPro" id="IPR052165">
    <property type="entry name" value="Membrane_assoc_protease"/>
</dbReference>
<proteinExistence type="predicted"/>
<feature type="domain" description="NfeD-like C-terminal" evidence="6">
    <location>
        <begin position="103"/>
        <end position="157"/>
    </location>
</feature>
<gene>
    <name evidence="8" type="ORF">SAMN02745111_02274</name>
</gene>
<dbReference type="GO" id="GO:0005886">
    <property type="term" value="C:plasma membrane"/>
    <property type="evidence" value="ECO:0007669"/>
    <property type="project" value="TreeGrafter"/>
</dbReference>
<dbReference type="InterPro" id="IPR012340">
    <property type="entry name" value="NA-bd_OB-fold"/>
</dbReference>
<evidence type="ECO:0000313" key="8">
    <source>
        <dbReference type="EMBL" id="SKA71972.1"/>
    </source>
</evidence>
<accession>A0A1T4W402</accession>
<dbReference type="AlphaFoldDB" id="A0A1T4W402"/>
<keyword evidence="4 5" id="KW-0472">Membrane</keyword>
<dbReference type="STRING" id="39495.SAMN02745111_02274"/>
<dbReference type="Gene3D" id="2.40.50.140">
    <property type="entry name" value="Nucleic acid-binding proteins"/>
    <property type="match status" value="1"/>
</dbReference>
<dbReference type="OrthoDB" id="9806253at2"/>
<dbReference type="PANTHER" id="PTHR33507">
    <property type="entry name" value="INNER MEMBRANE PROTEIN YBBJ"/>
    <property type="match status" value="1"/>
</dbReference>
<evidence type="ECO:0000256" key="5">
    <source>
        <dbReference type="SAM" id="Phobius"/>
    </source>
</evidence>
<reference evidence="8 9" key="1">
    <citation type="submission" date="2017-02" db="EMBL/GenBank/DDBJ databases">
        <authorList>
            <person name="Peterson S.W."/>
        </authorList>
    </citation>
    <scope>NUCLEOTIDE SEQUENCE [LARGE SCALE GENOMIC DNA]</scope>
    <source>
        <strain evidence="8 9">ATCC 35992</strain>
    </source>
</reference>
<organism evidence="8 9">
    <name type="scientific">Eubacterium uniforme</name>
    <dbReference type="NCBI Taxonomy" id="39495"/>
    <lineage>
        <taxon>Bacteria</taxon>
        <taxon>Bacillati</taxon>
        <taxon>Bacillota</taxon>
        <taxon>Clostridia</taxon>
        <taxon>Eubacteriales</taxon>
        <taxon>Eubacteriaceae</taxon>
        <taxon>Eubacterium</taxon>
    </lineage>
</organism>
<protein>
    <submittedName>
        <fullName evidence="8">NfeD-like C-terminal, partner-binding</fullName>
    </submittedName>
</protein>
<evidence type="ECO:0000259" key="7">
    <source>
        <dbReference type="Pfam" id="PF24961"/>
    </source>
</evidence>
<dbReference type="Pfam" id="PF01957">
    <property type="entry name" value="NfeD"/>
    <property type="match status" value="1"/>
</dbReference>
<dbReference type="InterPro" id="IPR056739">
    <property type="entry name" value="NfeD_membrane"/>
</dbReference>
<dbReference type="Proteomes" id="UP000190814">
    <property type="component" value="Unassembled WGS sequence"/>
</dbReference>
<name>A0A1T4W402_9FIRM</name>
<keyword evidence="2 5" id="KW-0812">Transmembrane</keyword>
<evidence type="ECO:0000256" key="1">
    <source>
        <dbReference type="ARBA" id="ARBA00004141"/>
    </source>
</evidence>
<dbReference type="PANTHER" id="PTHR33507:SF3">
    <property type="entry name" value="INNER MEMBRANE PROTEIN YBBJ"/>
    <property type="match status" value="1"/>
</dbReference>
<dbReference type="RefSeq" id="WP_078767100.1">
    <property type="nucleotide sequence ID" value="NZ_FUXZ01000017.1"/>
</dbReference>
<feature type="domain" description="NfeD integral membrane" evidence="7">
    <location>
        <begin position="5"/>
        <end position="73"/>
    </location>
</feature>
<feature type="transmembrane region" description="Helical" evidence="5">
    <location>
        <begin position="54"/>
        <end position="75"/>
    </location>
</feature>
<comment type="subcellular location">
    <subcellularLocation>
        <location evidence="1">Membrane</location>
        <topology evidence="1">Multi-pass membrane protein</topology>
    </subcellularLocation>
</comment>